<dbReference type="InterPro" id="IPR041395">
    <property type="entry name" value="McpB_HAMP_3rd"/>
</dbReference>
<dbReference type="Gene3D" id="1.10.287.950">
    <property type="entry name" value="Methyl-accepting chemotaxis protein"/>
    <property type="match status" value="1"/>
</dbReference>
<keyword evidence="6" id="KW-1185">Reference proteome</keyword>
<dbReference type="PANTHER" id="PTHR43531">
    <property type="entry name" value="PROTEIN ICFG"/>
    <property type="match status" value="1"/>
</dbReference>
<comment type="caution">
    <text evidence="5">The sequence shown here is derived from an EMBL/GenBank/DDBJ whole genome shotgun (WGS) entry which is preliminary data.</text>
</comment>
<organism evidence="5 6">
    <name type="scientific">Plastorhodobacter daqingensis</name>
    <dbReference type="NCBI Taxonomy" id="1387281"/>
    <lineage>
        <taxon>Bacteria</taxon>
        <taxon>Pseudomonadati</taxon>
        <taxon>Pseudomonadota</taxon>
        <taxon>Alphaproteobacteria</taxon>
        <taxon>Rhodobacterales</taxon>
        <taxon>Paracoccaceae</taxon>
        <taxon>Plastorhodobacter</taxon>
    </lineage>
</organism>
<accession>A0ABW2UJJ6</accession>
<dbReference type="SUPFAM" id="SSF58104">
    <property type="entry name" value="Methyl-accepting chemotaxis protein (MCP) signaling domain"/>
    <property type="match status" value="1"/>
</dbReference>
<dbReference type="RefSeq" id="WP_377400161.1">
    <property type="nucleotide sequence ID" value="NZ_JBHTFQ010000002.1"/>
</dbReference>
<dbReference type="Pfam" id="PF18575">
    <property type="entry name" value="HAMP_N3"/>
    <property type="match status" value="1"/>
</dbReference>
<dbReference type="SMART" id="SM00283">
    <property type="entry name" value="MA"/>
    <property type="match status" value="1"/>
</dbReference>
<evidence type="ECO:0000256" key="3">
    <source>
        <dbReference type="PROSITE-ProRule" id="PRU00284"/>
    </source>
</evidence>
<evidence type="ECO:0000313" key="6">
    <source>
        <dbReference type="Proteomes" id="UP001596516"/>
    </source>
</evidence>
<evidence type="ECO:0000256" key="1">
    <source>
        <dbReference type="ARBA" id="ARBA00022500"/>
    </source>
</evidence>
<evidence type="ECO:0000313" key="5">
    <source>
        <dbReference type="EMBL" id="MFC7703589.1"/>
    </source>
</evidence>
<name>A0ABW2UJJ6_9RHOB</name>
<dbReference type="PROSITE" id="PS50111">
    <property type="entry name" value="CHEMOTAXIS_TRANSDUC_2"/>
    <property type="match status" value="1"/>
</dbReference>
<sequence>MTTTIQDIPAQASLSPAGFPAGLAAVPVHAVLDGMCSPVMIADDAHVIRYINPATIRLFQELEGEIQRDLPGFRIDAAVGTSIDAFHKSPAFQKTMLAGMSERYQSTIVLGGRELAFSALPLFDPAGRREGTLVEWMGSFELERKSEINRLIQGLTEMAAAHEAGEIDVFVPTEGLSKDIAAIARKVNEMVQGHILTIGEAVECFAEFAGGNFEVQMPAYPGKKARVNEIFDEIRRNFREVTDGIRRMSQAIVDGNLDITVDLDAYNGEYKLIIDSYLKAFESLNRVFAAIGTQVEQVSMTVEQMTGSSQTLAATSQIQSSSVDEVSASAEQTDSQVKANASAAKEANRLVSGASEVASTGLEKIGQMVRAMDDINASSQDIAKIIKVIDEIAFQTNLLALNAAVEAARAGQHGRGFAVVAQEVRNLAGRSAKAARETSDLIENSAKRVGLGVRIANETSTAFEQISGDIEQVKALVREISTSSLEQARGVAQINLAIGEVAKSALATSQQADELAATAEQMHAATQYIREEIGRFRLRRVQSAVPGLELPQTLTPDVIAQLRALLAAQDSAAPAAARLASAGTRDHDSRGFGGF</sequence>
<dbReference type="InterPro" id="IPR004090">
    <property type="entry name" value="Chemotax_Me-accpt_rcpt"/>
</dbReference>
<gene>
    <name evidence="5" type="ORF">ACFQXB_05205</name>
</gene>
<reference evidence="6" key="1">
    <citation type="journal article" date="2019" name="Int. J. Syst. Evol. Microbiol.">
        <title>The Global Catalogue of Microorganisms (GCM) 10K type strain sequencing project: providing services to taxonomists for standard genome sequencing and annotation.</title>
        <authorList>
            <consortium name="The Broad Institute Genomics Platform"/>
            <consortium name="The Broad Institute Genome Sequencing Center for Infectious Disease"/>
            <person name="Wu L."/>
            <person name="Ma J."/>
        </authorList>
    </citation>
    <scope>NUCLEOTIDE SEQUENCE [LARGE SCALE GENOMIC DNA]</scope>
    <source>
        <strain evidence="6">CGMCC 1.12750</strain>
    </source>
</reference>
<dbReference type="InterPro" id="IPR051310">
    <property type="entry name" value="MCP_chemotaxis"/>
</dbReference>
<proteinExistence type="inferred from homology"/>
<dbReference type="PRINTS" id="PR00260">
    <property type="entry name" value="CHEMTRNSDUCR"/>
</dbReference>
<comment type="similarity">
    <text evidence="2">Belongs to the methyl-accepting chemotaxis (MCP) protein family.</text>
</comment>
<evidence type="ECO:0000256" key="2">
    <source>
        <dbReference type="ARBA" id="ARBA00029447"/>
    </source>
</evidence>
<dbReference type="InterPro" id="IPR004089">
    <property type="entry name" value="MCPsignal_dom"/>
</dbReference>
<dbReference type="Gene3D" id="3.30.450.20">
    <property type="entry name" value="PAS domain"/>
    <property type="match status" value="1"/>
</dbReference>
<dbReference type="PANTHER" id="PTHR43531:SF11">
    <property type="entry name" value="METHYL-ACCEPTING CHEMOTAXIS PROTEIN 3"/>
    <property type="match status" value="1"/>
</dbReference>
<keyword evidence="1" id="KW-0145">Chemotaxis</keyword>
<dbReference type="EMBL" id="JBHTFQ010000002">
    <property type="protein sequence ID" value="MFC7703589.1"/>
    <property type="molecule type" value="Genomic_DNA"/>
</dbReference>
<dbReference type="Proteomes" id="UP001596516">
    <property type="component" value="Unassembled WGS sequence"/>
</dbReference>
<keyword evidence="3" id="KW-0807">Transducer</keyword>
<protein>
    <submittedName>
        <fullName evidence="5">Methyl-accepting chemotaxis protein</fullName>
    </submittedName>
</protein>
<dbReference type="CDD" id="cd11386">
    <property type="entry name" value="MCP_signal"/>
    <property type="match status" value="1"/>
</dbReference>
<feature type="domain" description="Methyl-accepting transducer" evidence="4">
    <location>
        <begin position="294"/>
        <end position="516"/>
    </location>
</feature>
<dbReference type="Pfam" id="PF00015">
    <property type="entry name" value="MCPsignal"/>
    <property type="match status" value="1"/>
</dbReference>
<evidence type="ECO:0000259" key="4">
    <source>
        <dbReference type="PROSITE" id="PS50111"/>
    </source>
</evidence>